<evidence type="ECO:0000313" key="3">
    <source>
        <dbReference type="Proteomes" id="UP001223144"/>
    </source>
</evidence>
<comment type="caution">
    <text evidence="2">The sequence shown here is derived from an EMBL/GenBank/DDBJ whole genome shotgun (WGS) entry which is preliminary data.</text>
</comment>
<dbReference type="InterPro" id="IPR036196">
    <property type="entry name" value="Ptyr_pPase_sf"/>
</dbReference>
<dbReference type="Gene3D" id="3.40.50.2300">
    <property type="match status" value="1"/>
</dbReference>
<evidence type="ECO:0000313" key="2">
    <source>
        <dbReference type="EMBL" id="MDH2387740.1"/>
    </source>
</evidence>
<organism evidence="2 3">
    <name type="scientific">Streptomyces chengmaiensis</name>
    <dbReference type="NCBI Taxonomy" id="3040919"/>
    <lineage>
        <taxon>Bacteria</taxon>
        <taxon>Bacillati</taxon>
        <taxon>Actinomycetota</taxon>
        <taxon>Actinomycetes</taxon>
        <taxon>Kitasatosporales</taxon>
        <taxon>Streptomycetaceae</taxon>
        <taxon>Streptomyces</taxon>
    </lineage>
</organism>
<dbReference type="EMBL" id="JARWBG010000002">
    <property type="protein sequence ID" value="MDH2387740.1"/>
    <property type="molecule type" value="Genomic_DNA"/>
</dbReference>
<dbReference type="SMART" id="SM00226">
    <property type="entry name" value="LMWPc"/>
    <property type="match status" value="1"/>
</dbReference>
<dbReference type="InterPro" id="IPR050438">
    <property type="entry name" value="LMW_PTPase"/>
</dbReference>
<dbReference type="SUPFAM" id="SSF52788">
    <property type="entry name" value="Phosphotyrosine protein phosphatases I"/>
    <property type="match status" value="1"/>
</dbReference>
<protein>
    <submittedName>
        <fullName evidence="2">Low molecular weight phosphatase family protein</fullName>
    </submittedName>
</protein>
<gene>
    <name evidence="2" type="ORF">QCN29_02840</name>
</gene>
<reference evidence="2 3" key="1">
    <citation type="submission" date="2023-04" db="EMBL/GenBank/DDBJ databases">
        <title>Streptomyces chengmaiensis sp. nov. isolated from the stem of mangrove plant in Hainan.</title>
        <authorList>
            <person name="Huang X."/>
            <person name="Zhou S."/>
            <person name="Chu X."/>
            <person name="Xie Y."/>
            <person name="Lin Y."/>
        </authorList>
    </citation>
    <scope>NUCLEOTIDE SEQUENCE [LARGE SCALE GENOMIC DNA]</scope>
    <source>
        <strain evidence="2 3">HNM0663</strain>
    </source>
</reference>
<dbReference type="PANTHER" id="PTHR11717">
    <property type="entry name" value="LOW MOLECULAR WEIGHT PROTEIN TYROSINE PHOSPHATASE"/>
    <property type="match status" value="1"/>
</dbReference>
<proteinExistence type="predicted"/>
<dbReference type="RefSeq" id="WP_279926025.1">
    <property type="nucleotide sequence ID" value="NZ_JARWBG010000002.1"/>
</dbReference>
<keyword evidence="3" id="KW-1185">Reference proteome</keyword>
<accession>A0ABT6HGN3</accession>
<dbReference type="Proteomes" id="UP001223144">
    <property type="component" value="Unassembled WGS sequence"/>
</dbReference>
<dbReference type="InterPro" id="IPR023485">
    <property type="entry name" value="Ptyr_pPase"/>
</dbReference>
<dbReference type="Pfam" id="PF01451">
    <property type="entry name" value="LMWPc"/>
    <property type="match status" value="1"/>
</dbReference>
<evidence type="ECO:0000259" key="1">
    <source>
        <dbReference type="SMART" id="SM00226"/>
    </source>
</evidence>
<sequence length="210" mass="22180">MNTDAMLNILGSSPSSSPGAYAPGFRVLVVCTGNLYRSPLAECLLRQQLLDLDARQTIRVSSAGTEALPGTPMATTVASFLLARGADPSGTNSRRLTKELVENSDLVLGAAREHREAAVRLAPTWSLTRSFTLCEFARLVRAEDASGVVDPAARFANLVQGAASRRGAVRAYAGDDDIDDPVGAGPQEVQKCLERIEGVVQRVAAAVRTG</sequence>
<feature type="domain" description="Phosphotyrosine protein phosphatase I" evidence="1">
    <location>
        <begin position="25"/>
        <end position="206"/>
    </location>
</feature>
<dbReference type="PANTHER" id="PTHR11717:SF31">
    <property type="entry name" value="LOW MOLECULAR WEIGHT PROTEIN-TYROSINE-PHOSPHATASE ETP-RELATED"/>
    <property type="match status" value="1"/>
</dbReference>
<name>A0ABT6HGN3_9ACTN</name>